<dbReference type="InterPro" id="IPR051961">
    <property type="entry name" value="Fungal_Metabolite_Diox"/>
</dbReference>
<name>A0A4U1CB11_9SPHI</name>
<sequence length="267" mass="30704">MKNKFDYSKSDLVLFDQTMREYGWIIYENALPADIVEQINHDLVSAYNVRRQIQVANGIAGNMDGTLHHLVESENFSLRFLEQQCCDEQMKHFLGGNYILNSMGAVINLKNAQPYVQNVHRDIRSFTGDLKLMVQMMVILDDFTLDNGATYMLSKSHLGDVKPDNVYFYGHADRALAKKGSVVLFDANLWHAAGKNNTDFPRRALTMAFTKPFFKQQLDYPRMLGYEFGEGLSKDLRQVLGYNSRVPADLEEYYQPVERRMYQPGQG</sequence>
<comment type="caution">
    <text evidence="1">The sequence shown here is derived from an EMBL/GenBank/DDBJ whole genome shotgun (WGS) entry which is preliminary data.</text>
</comment>
<dbReference type="AlphaFoldDB" id="A0A4U1CB11"/>
<dbReference type="InterPro" id="IPR008775">
    <property type="entry name" value="Phytyl_CoA_dOase-like"/>
</dbReference>
<dbReference type="GO" id="GO:0016706">
    <property type="term" value="F:2-oxoglutarate-dependent dioxygenase activity"/>
    <property type="evidence" value="ECO:0007669"/>
    <property type="project" value="UniProtKB-ARBA"/>
</dbReference>
<dbReference type="Pfam" id="PF05721">
    <property type="entry name" value="PhyH"/>
    <property type="match status" value="1"/>
</dbReference>
<evidence type="ECO:0000313" key="1">
    <source>
        <dbReference type="EMBL" id="TKC03689.1"/>
    </source>
</evidence>
<dbReference type="Proteomes" id="UP000307244">
    <property type="component" value="Unassembled WGS sequence"/>
</dbReference>
<dbReference type="OrthoDB" id="976214at2"/>
<keyword evidence="2" id="KW-1185">Reference proteome</keyword>
<protein>
    <submittedName>
        <fullName evidence="1">Phytanoyl-CoA dioxygenase</fullName>
    </submittedName>
</protein>
<dbReference type="SUPFAM" id="SSF51197">
    <property type="entry name" value="Clavaminate synthase-like"/>
    <property type="match status" value="1"/>
</dbReference>
<keyword evidence="1" id="KW-0223">Dioxygenase</keyword>
<evidence type="ECO:0000313" key="2">
    <source>
        <dbReference type="Proteomes" id="UP000307244"/>
    </source>
</evidence>
<dbReference type="PANTHER" id="PTHR37563:SF2">
    <property type="entry name" value="PHYTANOYL-COA DIOXYGENASE FAMILY PROTEIN (AFU_ORTHOLOGUE AFUA_2G03330)"/>
    <property type="match status" value="1"/>
</dbReference>
<dbReference type="RefSeq" id="WP_136837712.1">
    <property type="nucleotide sequence ID" value="NZ_SWBQ01000007.1"/>
</dbReference>
<organism evidence="1 2">
    <name type="scientific">Pedobacter frigoris</name>
    <dbReference type="NCBI Taxonomy" id="2571272"/>
    <lineage>
        <taxon>Bacteria</taxon>
        <taxon>Pseudomonadati</taxon>
        <taxon>Bacteroidota</taxon>
        <taxon>Sphingobacteriia</taxon>
        <taxon>Sphingobacteriales</taxon>
        <taxon>Sphingobacteriaceae</taxon>
        <taxon>Pedobacter</taxon>
    </lineage>
</organism>
<reference evidence="1 2" key="1">
    <citation type="submission" date="2019-04" db="EMBL/GenBank/DDBJ databases">
        <title>Pedobacter sp. RP-3-15 sp. nov., isolated from Arctic soil.</title>
        <authorList>
            <person name="Dahal R.H."/>
            <person name="Kim D.-U."/>
        </authorList>
    </citation>
    <scope>NUCLEOTIDE SEQUENCE [LARGE SCALE GENOMIC DNA]</scope>
    <source>
        <strain evidence="1 2">RP-3-15</strain>
    </source>
</reference>
<gene>
    <name evidence="1" type="ORF">FA047_19190</name>
</gene>
<keyword evidence="1" id="KW-0560">Oxidoreductase</keyword>
<dbReference type="EMBL" id="SWBQ01000007">
    <property type="protein sequence ID" value="TKC03689.1"/>
    <property type="molecule type" value="Genomic_DNA"/>
</dbReference>
<proteinExistence type="predicted"/>
<dbReference type="PANTHER" id="PTHR37563">
    <property type="entry name" value="PHYTANOYL-COA DIOXYGENASE FAMILY PROTEIN (AFU_ORTHOLOGUE AFUA_2G03330)"/>
    <property type="match status" value="1"/>
</dbReference>
<accession>A0A4U1CB11</accession>
<dbReference type="Gene3D" id="2.60.120.620">
    <property type="entry name" value="q2cbj1_9rhob like domain"/>
    <property type="match status" value="1"/>
</dbReference>